<organism evidence="2 3">
    <name type="scientific">Microbacterium oleivorans</name>
    <dbReference type="NCBI Taxonomy" id="273677"/>
    <lineage>
        <taxon>Bacteria</taxon>
        <taxon>Bacillati</taxon>
        <taxon>Actinomycetota</taxon>
        <taxon>Actinomycetes</taxon>
        <taxon>Micrococcales</taxon>
        <taxon>Microbacteriaceae</taxon>
        <taxon>Microbacterium</taxon>
    </lineage>
</organism>
<protein>
    <submittedName>
        <fullName evidence="2">FAD-dependent oxidoreductase</fullName>
    </submittedName>
</protein>
<dbReference type="InterPro" id="IPR050464">
    <property type="entry name" value="Zeta_carotene_desat/Oxidored"/>
</dbReference>
<dbReference type="GO" id="GO:0016491">
    <property type="term" value="F:oxidoreductase activity"/>
    <property type="evidence" value="ECO:0007669"/>
    <property type="project" value="InterPro"/>
</dbReference>
<dbReference type="SUPFAM" id="SSF51905">
    <property type="entry name" value="FAD/NAD(P)-binding domain"/>
    <property type="match status" value="1"/>
</dbReference>
<evidence type="ECO:0000259" key="1">
    <source>
        <dbReference type="Pfam" id="PF01593"/>
    </source>
</evidence>
<dbReference type="Pfam" id="PF01593">
    <property type="entry name" value="Amino_oxidase"/>
    <property type="match status" value="1"/>
</dbReference>
<dbReference type="InterPro" id="IPR002937">
    <property type="entry name" value="Amino_oxidase"/>
</dbReference>
<accession>A0A7D5ISF9</accession>
<gene>
    <name evidence="2" type="ORF">HW566_07095</name>
</gene>
<dbReference type="AlphaFoldDB" id="A0A7D5ISF9"/>
<sequence length="468" mass="48754">MTDLVSHARDTRVVVVGGGMAGIVAALECARLGLRVTLFEAEEHLGGSLDRVTLGDLDVDAAADGYPSSAKTIARLVDEVGLAGDAVTARNDALWLAAGPHGAAPAPAETVFGIPANPWAHDVRRHIETRGAWRAYLDRLRPPLTVGRRRSLGELVASRMGERVRDRLVAPYALSVHGVAPEFIDVDVAAPGLNPALTRTGSLSGAVAQTLRASSSERLAPRGGLFRLVDALAARLEDFDVEIRTGTPVAALRRDGAAWLVETPAGDDPAAPSVTADLLVLAVDEDAARRLLSPHVELPPSAEPRPEPLDVVMLRVGGVSLPDRGSLVIGGGARPASVRPVSQTWEWLEAALPDDEHILRVTLPWTDASDATVVAAAREAASDLLGVGIEAAAVRSAARVTYSRAAPGSLLGHADAVAAIRERARAVPGLAVVGGWLSGNSLDRVAADAVAEADAARHAVLWRGVDPA</sequence>
<name>A0A7D5ISF9_9MICO</name>
<dbReference type="Gene3D" id="1.10.3110.10">
    <property type="entry name" value="protoporphyrinogen ix oxidase, domain 3"/>
    <property type="match status" value="1"/>
</dbReference>
<proteinExistence type="predicted"/>
<feature type="domain" description="Amine oxidase" evidence="1">
    <location>
        <begin position="20"/>
        <end position="389"/>
    </location>
</feature>
<dbReference type="Gene3D" id="3.50.50.60">
    <property type="entry name" value="FAD/NAD(P)-binding domain"/>
    <property type="match status" value="1"/>
</dbReference>
<dbReference type="Proteomes" id="UP000509638">
    <property type="component" value="Chromosome"/>
</dbReference>
<dbReference type="EMBL" id="CP058316">
    <property type="protein sequence ID" value="QLD11557.1"/>
    <property type="molecule type" value="Genomic_DNA"/>
</dbReference>
<dbReference type="RefSeq" id="WP_178011574.1">
    <property type="nucleotide sequence ID" value="NZ_CP058316.1"/>
</dbReference>
<dbReference type="InterPro" id="IPR036188">
    <property type="entry name" value="FAD/NAD-bd_sf"/>
</dbReference>
<evidence type="ECO:0000313" key="2">
    <source>
        <dbReference type="EMBL" id="QLD11557.1"/>
    </source>
</evidence>
<evidence type="ECO:0000313" key="3">
    <source>
        <dbReference type="Proteomes" id="UP000509638"/>
    </source>
</evidence>
<reference evidence="2 3" key="1">
    <citation type="submission" date="2020-06" db="EMBL/GenBank/DDBJ databases">
        <authorList>
            <person name="Jo H."/>
        </authorList>
    </citation>
    <scope>NUCLEOTIDE SEQUENCE [LARGE SCALE GENOMIC DNA]</scope>
    <source>
        <strain evidence="2 3">I46</strain>
    </source>
</reference>
<dbReference type="Gene3D" id="3.90.660.20">
    <property type="entry name" value="Protoporphyrinogen oxidase, mitochondrial, domain 2"/>
    <property type="match status" value="1"/>
</dbReference>
<dbReference type="PANTHER" id="PTHR42923">
    <property type="entry name" value="PROTOPORPHYRINOGEN OXIDASE"/>
    <property type="match status" value="1"/>
</dbReference>